<dbReference type="PANTHER" id="PTHR14344:SF3">
    <property type="entry name" value="WD REPEAT-CONTAINING PROTEIN 6"/>
    <property type="match status" value="1"/>
</dbReference>
<feature type="compositionally biased region" description="Polar residues" evidence="9">
    <location>
        <begin position="1"/>
        <end position="21"/>
    </location>
</feature>
<dbReference type="InterPro" id="IPR051973">
    <property type="entry name" value="tRNA_Anticodon_Mtase-Reg"/>
</dbReference>
<evidence type="ECO:0000256" key="2">
    <source>
        <dbReference type="ARBA" id="ARBA00022490"/>
    </source>
</evidence>
<feature type="non-terminal residue" evidence="10">
    <location>
        <position position="1"/>
    </location>
</feature>
<dbReference type="InterPro" id="IPR019775">
    <property type="entry name" value="WD40_repeat_CS"/>
</dbReference>
<dbReference type="AlphaFoldDB" id="A0AA35S4X6"/>
<comment type="caution">
    <text evidence="10">The sequence shown here is derived from an EMBL/GenBank/DDBJ whole genome shotgun (WGS) entry which is preliminary data.</text>
</comment>
<feature type="compositionally biased region" description="Low complexity" evidence="9">
    <location>
        <begin position="894"/>
        <end position="908"/>
    </location>
</feature>
<sequence length="1090" mass="117355">IHGIRPSTSSKHPKHPQNSSGGIEGSHSILIFGQKRLRFMTLIPPGDAGSSLRIECGPAPLCLDDWILDVCWLECSGSSGSGSSSVATVTAHNTVHIIQSSSRSGETRIIANYYCELNCILYSARLEASSGSDLTVLSGTVFNDILLWRVVTDRREDVVTASSAGAHGSETERQRICLTLSGHEGVIFSVGIGECGSRLVSVSDDRTVRVWDLPTDWKSMERGEMKSCSLVLHGHTARVWGGRCLRDGGVISIGEDATCRVWDGQGRCVKVVEGHRGRSIWSMAVDEHSGVVVRAATGGGDCSIRLFGLETHSNDCSWSVDTTLPASEPAVEETPRLVELRGRTVLCLSSTGSLYAADYPFRATSPGTVWRLIHGDSRFSGYAAMALSPDSQWVALGSLQGCVALLHLGKQPETLGVEHLLQWSAHQGKVFSLTWLDSFKGYSNTLLSCGPSGEMVVWGVPEASDLASEVAIPLTHLRLPLSKHRWVTAATIISSPESLSPQTSSVVGATAVAARCPRGQRSDTHLSVERIRHQLWQRWPLQDLLPSSTHGSLTELSSYRLVKGMDWVERQFNSECHHLVLGFHSTDMVLYSVMENRQLMSVSCGGGHRSYGWTPLSQLLQTKQAVVVFIKKLVVSIRVVDLTLQLTAPVLQASKGFVGREAVSLQMVHSDPVTGCGLVAVGSEDCSVCLLSLQPSSDGDSLDVSERRFLQGHISTVRALSTSPSGRRSHTLLFSGGARASLKVWKIRVGEVSGGDELEVHLEAELSIHDDMDSHQKRKGKRRRRGRGPGAESLVPESRIMALTSLPLSPVVDGAPGRHYVAAGCSDGIIRHYIYTEETRSFSSLGDLEYHNRCILTVSHLVLPTHRLTATESTLCLLSAATDGRVAVWTPLVPEDSSSGPTSSASHSGSEETAEKCIHPLTVCQAHQSGVNDLSIRKVSDGFYLVATVGDDNALAVLGLSVSGDSLHSVRLEVLAIESTAHASSITGVSFLGNGLVVTSSIDQRLCVWGVGLSSSAGFTEKEILSRQVVRGKECDSHNLQSATLSLVHSQTHDIADTSSLTLYQWREGGHIVVVCGIGLQSFVIRAQPS</sequence>
<dbReference type="Proteomes" id="UP001174909">
    <property type="component" value="Unassembled WGS sequence"/>
</dbReference>
<dbReference type="InterPro" id="IPR001680">
    <property type="entry name" value="WD40_rpt"/>
</dbReference>
<feature type="region of interest" description="Disordered" evidence="9">
    <location>
        <begin position="892"/>
        <end position="911"/>
    </location>
</feature>
<dbReference type="PROSITE" id="PS00678">
    <property type="entry name" value="WD_REPEATS_1"/>
    <property type="match status" value="1"/>
</dbReference>
<protein>
    <recommendedName>
        <fullName evidence="7">tRNA (34-2'-O)-methyltransferase regulator WDR6</fullName>
    </recommendedName>
</protein>
<reference evidence="10" key="1">
    <citation type="submission" date="2023-03" db="EMBL/GenBank/DDBJ databases">
        <authorList>
            <person name="Steffen K."/>
            <person name="Cardenas P."/>
        </authorList>
    </citation>
    <scope>NUCLEOTIDE SEQUENCE</scope>
</reference>
<evidence type="ECO:0000256" key="7">
    <source>
        <dbReference type="ARBA" id="ARBA00040154"/>
    </source>
</evidence>
<dbReference type="PROSITE" id="PS50294">
    <property type="entry name" value="WD_REPEATS_REGION"/>
    <property type="match status" value="1"/>
</dbReference>
<feature type="repeat" description="WD" evidence="8">
    <location>
        <begin position="710"/>
        <end position="748"/>
    </location>
</feature>
<dbReference type="Pfam" id="PF00400">
    <property type="entry name" value="WD40"/>
    <property type="match status" value="5"/>
</dbReference>
<keyword evidence="3 8" id="KW-0853">WD repeat</keyword>
<gene>
    <name evidence="10" type="ORF">GBAR_LOCUS13730</name>
</gene>
<evidence type="ECO:0000256" key="4">
    <source>
        <dbReference type="ARBA" id="ARBA00022694"/>
    </source>
</evidence>
<evidence type="ECO:0000256" key="6">
    <source>
        <dbReference type="ARBA" id="ARBA00038255"/>
    </source>
</evidence>
<dbReference type="PANTHER" id="PTHR14344">
    <property type="entry name" value="WD REPEAT PROTEIN"/>
    <property type="match status" value="1"/>
</dbReference>
<dbReference type="GO" id="GO:0030488">
    <property type="term" value="P:tRNA methylation"/>
    <property type="evidence" value="ECO:0007669"/>
    <property type="project" value="TreeGrafter"/>
</dbReference>
<feature type="compositionally biased region" description="Basic residues" evidence="9">
    <location>
        <begin position="776"/>
        <end position="787"/>
    </location>
</feature>
<evidence type="ECO:0000313" key="11">
    <source>
        <dbReference type="Proteomes" id="UP001174909"/>
    </source>
</evidence>
<keyword evidence="11" id="KW-1185">Reference proteome</keyword>
<feature type="repeat" description="WD" evidence="8">
    <location>
        <begin position="180"/>
        <end position="213"/>
    </location>
</feature>
<organism evidence="10 11">
    <name type="scientific">Geodia barretti</name>
    <name type="common">Barrett's horny sponge</name>
    <dbReference type="NCBI Taxonomy" id="519541"/>
    <lineage>
        <taxon>Eukaryota</taxon>
        <taxon>Metazoa</taxon>
        <taxon>Porifera</taxon>
        <taxon>Demospongiae</taxon>
        <taxon>Heteroscleromorpha</taxon>
        <taxon>Tetractinellida</taxon>
        <taxon>Astrophorina</taxon>
        <taxon>Geodiidae</taxon>
        <taxon>Geodia</taxon>
    </lineage>
</organism>
<accession>A0AA35S4X6</accession>
<feature type="region of interest" description="Disordered" evidence="9">
    <location>
        <begin position="769"/>
        <end position="793"/>
    </location>
</feature>
<evidence type="ECO:0000256" key="8">
    <source>
        <dbReference type="PROSITE-ProRule" id="PRU00221"/>
    </source>
</evidence>
<dbReference type="InterPro" id="IPR015943">
    <property type="entry name" value="WD40/YVTN_repeat-like_dom_sf"/>
</dbReference>
<dbReference type="SUPFAM" id="SSF50978">
    <property type="entry name" value="WD40 repeat-like"/>
    <property type="match status" value="2"/>
</dbReference>
<dbReference type="PROSITE" id="PS50082">
    <property type="entry name" value="WD_REPEATS_2"/>
    <property type="match status" value="2"/>
</dbReference>
<comment type="similarity">
    <text evidence="6">Belongs to the WD repeat WDR6 family.</text>
</comment>
<name>A0AA35S4X6_GEOBA</name>
<dbReference type="EMBL" id="CASHTH010002009">
    <property type="protein sequence ID" value="CAI8023510.1"/>
    <property type="molecule type" value="Genomic_DNA"/>
</dbReference>
<feature type="region of interest" description="Disordered" evidence="9">
    <location>
        <begin position="1"/>
        <end position="25"/>
    </location>
</feature>
<evidence type="ECO:0000256" key="5">
    <source>
        <dbReference type="ARBA" id="ARBA00022737"/>
    </source>
</evidence>
<evidence type="ECO:0000313" key="10">
    <source>
        <dbReference type="EMBL" id="CAI8023510.1"/>
    </source>
</evidence>
<dbReference type="InterPro" id="IPR036322">
    <property type="entry name" value="WD40_repeat_dom_sf"/>
</dbReference>
<keyword evidence="5" id="KW-0677">Repeat</keyword>
<dbReference type="GO" id="GO:0005737">
    <property type="term" value="C:cytoplasm"/>
    <property type="evidence" value="ECO:0007669"/>
    <property type="project" value="UniProtKB-SubCell"/>
</dbReference>
<dbReference type="SMART" id="SM00320">
    <property type="entry name" value="WD40"/>
    <property type="match status" value="10"/>
</dbReference>
<keyword evidence="2" id="KW-0963">Cytoplasm</keyword>
<proteinExistence type="inferred from homology"/>
<evidence type="ECO:0000256" key="9">
    <source>
        <dbReference type="SAM" id="MobiDB-lite"/>
    </source>
</evidence>
<evidence type="ECO:0000256" key="1">
    <source>
        <dbReference type="ARBA" id="ARBA00004496"/>
    </source>
</evidence>
<dbReference type="Gene3D" id="2.130.10.10">
    <property type="entry name" value="YVTN repeat-like/Quinoprotein amine dehydrogenase"/>
    <property type="match status" value="4"/>
</dbReference>
<comment type="subcellular location">
    <subcellularLocation>
        <location evidence="1">Cytoplasm</location>
    </subcellularLocation>
</comment>
<keyword evidence="4" id="KW-0819">tRNA processing</keyword>
<evidence type="ECO:0000256" key="3">
    <source>
        <dbReference type="ARBA" id="ARBA00022574"/>
    </source>
</evidence>